<evidence type="ECO:0000313" key="6">
    <source>
        <dbReference type="Proteomes" id="UP001268544"/>
    </source>
</evidence>
<dbReference type="InterPro" id="IPR050679">
    <property type="entry name" value="Bact_HTH_transcr_reg"/>
</dbReference>
<dbReference type="RefSeq" id="WP_016380265.1">
    <property type="nucleotide sequence ID" value="NZ_CP133786.1"/>
</dbReference>
<dbReference type="InterPro" id="IPR011663">
    <property type="entry name" value="UTRA"/>
</dbReference>
<protein>
    <submittedName>
        <fullName evidence="5">GntR family transcriptional regulator</fullName>
    </submittedName>
</protein>
<dbReference type="Gene3D" id="3.40.1410.10">
    <property type="entry name" value="Chorismate lyase-like"/>
    <property type="match status" value="1"/>
</dbReference>
<dbReference type="Pfam" id="PF07702">
    <property type="entry name" value="UTRA"/>
    <property type="match status" value="1"/>
</dbReference>
<dbReference type="GO" id="GO:0003677">
    <property type="term" value="F:DNA binding"/>
    <property type="evidence" value="ECO:0007669"/>
    <property type="project" value="UniProtKB-KW"/>
</dbReference>
<dbReference type="SUPFAM" id="SSF64288">
    <property type="entry name" value="Chorismate lyase-like"/>
    <property type="match status" value="1"/>
</dbReference>
<reference evidence="6" key="1">
    <citation type="submission" date="2023-07" db="EMBL/GenBank/DDBJ databases">
        <title>Lacticaseibacillus paracasei KCKM 0992.</title>
        <authorList>
            <person name="Kim T.W."/>
        </authorList>
    </citation>
    <scope>NUCLEOTIDE SEQUENCE [LARGE SCALE GENOMIC DNA]</scope>
    <source>
        <strain evidence="6">KCKM 0992</strain>
    </source>
</reference>
<organism evidence="5 6">
    <name type="scientific">Lacticaseibacillus paracasei</name>
    <name type="common">Lactobacillus paracasei</name>
    <dbReference type="NCBI Taxonomy" id="1597"/>
    <lineage>
        <taxon>Bacteria</taxon>
        <taxon>Bacillati</taxon>
        <taxon>Bacillota</taxon>
        <taxon>Bacilli</taxon>
        <taxon>Lactobacillales</taxon>
        <taxon>Lactobacillaceae</taxon>
        <taxon>Lacticaseibacillus</taxon>
    </lineage>
</organism>
<dbReference type="SUPFAM" id="SSF46785">
    <property type="entry name" value="Winged helix' DNA-binding domain"/>
    <property type="match status" value="1"/>
</dbReference>
<dbReference type="SMART" id="SM00866">
    <property type="entry name" value="UTRA"/>
    <property type="match status" value="1"/>
</dbReference>
<dbReference type="PROSITE" id="PS50949">
    <property type="entry name" value="HTH_GNTR"/>
    <property type="match status" value="1"/>
</dbReference>
<dbReference type="InterPro" id="IPR036388">
    <property type="entry name" value="WH-like_DNA-bd_sf"/>
</dbReference>
<dbReference type="EMBL" id="JAVKVH010000001">
    <property type="protein sequence ID" value="MDR7625462.1"/>
    <property type="molecule type" value="Genomic_DNA"/>
</dbReference>
<dbReference type="PANTHER" id="PTHR44846:SF1">
    <property type="entry name" value="MANNOSYL-D-GLYCERATE TRANSPORT_METABOLISM SYSTEM REPRESSOR MNGR-RELATED"/>
    <property type="match status" value="1"/>
</dbReference>
<proteinExistence type="predicted"/>
<comment type="caution">
    <text evidence="5">The sequence shown here is derived from an EMBL/GenBank/DDBJ whole genome shotgun (WGS) entry which is preliminary data.</text>
</comment>
<evidence type="ECO:0000313" key="5">
    <source>
        <dbReference type="EMBL" id="MDR7625462.1"/>
    </source>
</evidence>
<dbReference type="Gene3D" id="1.10.10.10">
    <property type="entry name" value="Winged helix-like DNA-binding domain superfamily/Winged helix DNA-binding domain"/>
    <property type="match status" value="1"/>
</dbReference>
<accession>A0ABD5D0I0</accession>
<keyword evidence="3" id="KW-0804">Transcription</keyword>
<dbReference type="Proteomes" id="UP001268544">
    <property type="component" value="Unassembled WGS sequence"/>
</dbReference>
<dbReference type="CDD" id="cd07377">
    <property type="entry name" value="WHTH_GntR"/>
    <property type="match status" value="1"/>
</dbReference>
<name>A0ABD5D0I0_LACPA</name>
<dbReference type="InterPro" id="IPR028978">
    <property type="entry name" value="Chorismate_lyase_/UTRA_dom_sf"/>
</dbReference>
<evidence type="ECO:0000256" key="3">
    <source>
        <dbReference type="ARBA" id="ARBA00023163"/>
    </source>
</evidence>
<sequence length="237" mass="26847">MIAETLHRKIYRLIKTMIVTKFDPYEKLPSERSLSLDFGVSRNTIRTAMNELYTNHYVFRVQGLGTFVAERPSISDENGGFTDLANAILEANTPFKKQMNSFDLVYDTEAINRLKLETSEKVLSIEQSYIADEGPILITRSYFPAKTVPTLVKPNVYQVTTIKNLFRNSRSVAVASIEKTVSARLATQKEAQLLRTDEPTVVIEADEVKLDYDGAGIMYSKAVANADHFVYRSRQVF</sequence>
<dbReference type="Pfam" id="PF00392">
    <property type="entry name" value="GntR"/>
    <property type="match status" value="1"/>
</dbReference>
<dbReference type="SMART" id="SM00345">
    <property type="entry name" value="HTH_GNTR"/>
    <property type="match status" value="1"/>
</dbReference>
<evidence type="ECO:0000256" key="1">
    <source>
        <dbReference type="ARBA" id="ARBA00023015"/>
    </source>
</evidence>
<keyword evidence="1" id="KW-0805">Transcription regulation</keyword>
<dbReference type="InterPro" id="IPR000524">
    <property type="entry name" value="Tscrpt_reg_HTH_GntR"/>
</dbReference>
<dbReference type="InterPro" id="IPR036390">
    <property type="entry name" value="WH_DNA-bd_sf"/>
</dbReference>
<dbReference type="PANTHER" id="PTHR44846">
    <property type="entry name" value="MANNOSYL-D-GLYCERATE TRANSPORT/METABOLISM SYSTEM REPRESSOR MNGR-RELATED"/>
    <property type="match status" value="1"/>
</dbReference>
<dbReference type="PRINTS" id="PR00035">
    <property type="entry name" value="HTHGNTR"/>
</dbReference>
<gene>
    <name evidence="5" type="ORF">RF672_12915</name>
</gene>
<feature type="domain" description="HTH gntR-type" evidence="4">
    <location>
        <begin position="4"/>
        <end position="71"/>
    </location>
</feature>
<dbReference type="AlphaFoldDB" id="A0ABD5D0I0"/>
<keyword evidence="2" id="KW-0238">DNA-binding</keyword>
<evidence type="ECO:0000259" key="4">
    <source>
        <dbReference type="PROSITE" id="PS50949"/>
    </source>
</evidence>
<evidence type="ECO:0000256" key="2">
    <source>
        <dbReference type="ARBA" id="ARBA00023125"/>
    </source>
</evidence>